<sequence>MGTLTFLLIQRILLVFLELPRRPLQLPHRLPHLTLPPQTHTLPSPRLLLHVLHRRRPQLPPMAESTEEKMACPSLRKPDLPT</sequence>
<gene>
    <name evidence="3" type="ORF">R3P38DRAFT_3168533</name>
</gene>
<proteinExistence type="predicted"/>
<name>A0AAW0DW00_9AGAR</name>
<feature type="region of interest" description="Disordered" evidence="1">
    <location>
        <begin position="60"/>
        <end position="82"/>
    </location>
</feature>
<reference evidence="3 4" key="1">
    <citation type="journal article" date="2024" name="J Genomics">
        <title>Draft genome sequencing and assembly of Favolaschia claudopus CIRM-BRFM 2984 isolated from oak limbs.</title>
        <authorList>
            <person name="Navarro D."/>
            <person name="Drula E."/>
            <person name="Chaduli D."/>
            <person name="Cazenave R."/>
            <person name="Ahrendt S."/>
            <person name="Wang J."/>
            <person name="Lipzen A."/>
            <person name="Daum C."/>
            <person name="Barry K."/>
            <person name="Grigoriev I.V."/>
            <person name="Favel A."/>
            <person name="Rosso M.N."/>
            <person name="Martin F."/>
        </authorList>
    </citation>
    <scope>NUCLEOTIDE SEQUENCE [LARGE SCALE GENOMIC DNA]</scope>
    <source>
        <strain evidence="3 4">CIRM-BRFM 2984</strain>
    </source>
</reference>
<organism evidence="3 4">
    <name type="scientific">Favolaschia claudopus</name>
    <dbReference type="NCBI Taxonomy" id="2862362"/>
    <lineage>
        <taxon>Eukaryota</taxon>
        <taxon>Fungi</taxon>
        <taxon>Dikarya</taxon>
        <taxon>Basidiomycota</taxon>
        <taxon>Agaricomycotina</taxon>
        <taxon>Agaricomycetes</taxon>
        <taxon>Agaricomycetidae</taxon>
        <taxon>Agaricales</taxon>
        <taxon>Marasmiineae</taxon>
        <taxon>Mycenaceae</taxon>
        <taxon>Favolaschia</taxon>
    </lineage>
</organism>
<feature type="signal peptide" evidence="2">
    <location>
        <begin position="1"/>
        <end position="17"/>
    </location>
</feature>
<dbReference type="AlphaFoldDB" id="A0AAW0DW00"/>
<feature type="chain" id="PRO_5043788156" evidence="2">
    <location>
        <begin position="18"/>
        <end position="82"/>
    </location>
</feature>
<keyword evidence="4" id="KW-1185">Reference proteome</keyword>
<feature type="compositionally biased region" description="Basic and acidic residues" evidence="1">
    <location>
        <begin position="66"/>
        <end position="82"/>
    </location>
</feature>
<evidence type="ECO:0000256" key="2">
    <source>
        <dbReference type="SAM" id="SignalP"/>
    </source>
</evidence>
<dbReference type="EMBL" id="JAWWNJ010000004">
    <property type="protein sequence ID" value="KAK7057051.1"/>
    <property type="molecule type" value="Genomic_DNA"/>
</dbReference>
<dbReference type="Proteomes" id="UP001362999">
    <property type="component" value="Unassembled WGS sequence"/>
</dbReference>
<comment type="caution">
    <text evidence="3">The sequence shown here is derived from an EMBL/GenBank/DDBJ whole genome shotgun (WGS) entry which is preliminary data.</text>
</comment>
<evidence type="ECO:0000313" key="4">
    <source>
        <dbReference type="Proteomes" id="UP001362999"/>
    </source>
</evidence>
<evidence type="ECO:0000313" key="3">
    <source>
        <dbReference type="EMBL" id="KAK7057051.1"/>
    </source>
</evidence>
<evidence type="ECO:0000256" key="1">
    <source>
        <dbReference type="SAM" id="MobiDB-lite"/>
    </source>
</evidence>
<accession>A0AAW0DW00</accession>
<keyword evidence="2" id="KW-0732">Signal</keyword>
<protein>
    <submittedName>
        <fullName evidence="3">Uncharacterized protein</fullName>
    </submittedName>
</protein>